<evidence type="ECO:0000313" key="2">
    <source>
        <dbReference type="Proteomes" id="UP001239111"/>
    </source>
</evidence>
<dbReference type="EMBL" id="CM056742">
    <property type="protein sequence ID" value="KAJ8677688.1"/>
    <property type="molecule type" value="Genomic_DNA"/>
</dbReference>
<evidence type="ECO:0000313" key="1">
    <source>
        <dbReference type="EMBL" id="KAJ8677688.1"/>
    </source>
</evidence>
<accession>A0ACC2P3K6</accession>
<organism evidence="1 2">
    <name type="scientific">Eretmocerus hayati</name>
    <dbReference type="NCBI Taxonomy" id="131215"/>
    <lineage>
        <taxon>Eukaryota</taxon>
        <taxon>Metazoa</taxon>
        <taxon>Ecdysozoa</taxon>
        <taxon>Arthropoda</taxon>
        <taxon>Hexapoda</taxon>
        <taxon>Insecta</taxon>
        <taxon>Pterygota</taxon>
        <taxon>Neoptera</taxon>
        <taxon>Endopterygota</taxon>
        <taxon>Hymenoptera</taxon>
        <taxon>Apocrita</taxon>
        <taxon>Proctotrupomorpha</taxon>
        <taxon>Chalcidoidea</taxon>
        <taxon>Aphelinidae</taxon>
        <taxon>Aphelininae</taxon>
        <taxon>Eretmocerus</taxon>
    </lineage>
</organism>
<reference evidence="1" key="1">
    <citation type="submission" date="2023-04" db="EMBL/GenBank/DDBJ databases">
        <title>A chromosome-level genome assembly of the parasitoid wasp Eretmocerus hayati.</title>
        <authorList>
            <person name="Zhong Y."/>
            <person name="Liu S."/>
            <person name="Liu Y."/>
        </authorList>
    </citation>
    <scope>NUCLEOTIDE SEQUENCE</scope>
    <source>
        <strain evidence="1">ZJU_SS_LIU_2023</strain>
    </source>
</reference>
<name>A0ACC2P3K6_9HYME</name>
<proteinExistence type="predicted"/>
<protein>
    <submittedName>
        <fullName evidence="1">Uncharacterized protein</fullName>
    </submittedName>
</protein>
<sequence length="120" mass="13406">MRGRPPPHSLMTDRLVVMDVCIAYGSTVPRTKLDDLPKLFANPEHGEGELQLGGVIEWIEGSRDEDGKTRGHYKAYAYREGSDAWEQMDDCVAKVERVKGSLKVAIAVIILVNPTHEDEE</sequence>
<keyword evidence="2" id="KW-1185">Reference proteome</keyword>
<gene>
    <name evidence="1" type="ORF">QAD02_013475</name>
</gene>
<comment type="caution">
    <text evidence="1">The sequence shown here is derived from an EMBL/GenBank/DDBJ whole genome shotgun (WGS) entry which is preliminary data.</text>
</comment>
<dbReference type="Proteomes" id="UP001239111">
    <property type="component" value="Chromosome 2"/>
</dbReference>